<dbReference type="Gene3D" id="3.30.50.20">
    <property type="entry name" value="prophage-derive protein ybcO"/>
    <property type="match status" value="1"/>
</dbReference>
<gene>
    <name evidence="1" type="ORF">PMES_02617</name>
</gene>
<dbReference type="InterPro" id="IPR010774">
    <property type="entry name" value="YbcO"/>
</dbReference>
<reference evidence="1" key="1">
    <citation type="submission" date="2013-03" db="EMBL/GenBank/DDBJ databases">
        <title>Genome Sequence of the Profundibacterium mesophilum strain KAUST100406-0324T from Red Sea, a novel genus in the family Rhodobacteraceae.</title>
        <authorList>
            <person name="Essack M."/>
            <person name="Alam I."/>
            <person name="Lafi F."/>
            <person name="Alawi W."/>
            <person name="Kamanu F."/>
            <person name="Al-Suwailem A."/>
            <person name="Lee O.O."/>
            <person name="Xu Y."/>
            <person name="Bajic V."/>
            <person name="Qian P.-Y."/>
            <person name="Archer J."/>
        </authorList>
    </citation>
    <scope>NUCLEOTIDE SEQUENCE</scope>
    <source>
        <strain evidence="1">KAUST100406-0324</strain>
    </source>
</reference>
<dbReference type="EMBL" id="APKE01000032">
    <property type="protein sequence ID" value="KAF0675096.1"/>
    <property type="molecule type" value="Genomic_DNA"/>
</dbReference>
<dbReference type="AlphaFoldDB" id="A0A921NNM5"/>
<organism evidence="1 2">
    <name type="scientific">Profundibacterium mesophilum KAUST100406-0324</name>
    <dbReference type="NCBI Taxonomy" id="1037889"/>
    <lineage>
        <taxon>Bacteria</taxon>
        <taxon>Pseudomonadati</taxon>
        <taxon>Pseudomonadota</taxon>
        <taxon>Alphaproteobacteria</taxon>
        <taxon>Rhodobacterales</taxon>
        <taxon>Roseobacteraceae</taxon>
        <taxon>Profundibacterium</taxon>
    </lineage>
</organism>
<sequence>MTANFKTPMLVSDSLRQFARGQECQMRSEWCNGDRETVVLCHSRRRAGTGMAQKPHDFWAYHGCSSCHAAEHMIEDRELYDAIRRTQYAVYAAFGTLTP</sequence>
<dbReference type="RefSeq" id="WP_159966149.1">
    <property type="nucleotide sequence ID" value="NZ_APKE01000032.1"/>
</dbReference>
<protein>
    <submittedName>
        <fullName evidence="1">Bacteriophage protein</fullName>
    </submittedName>
</protein>
<dbReference type="Proteomes" id="UP000698242">
    <property type="component" value="Unassembled WGS sequence"/>
</dbReference>
<evidence type="ECO:0000313" key="2">
    <source>
        <dbReference type="Proteomes" id="UP000698242"/>
    </source>
</evidence>
<dbReference type="OrthoDB" id="7068425at2"/>
<name>A0A921NNM5_9RHOB</name>
<evidence type="ECO:0000313" key="1">
    <source>
        <dbReference type="EMBL" id="KAF0675096.1"/>
    </source>
</evidence>
<proteinExistence type="predicted"/>
<accession>A0A921NNM5</accession>
<comment type="caution">
    <text evidence="1">The sequence shown here is derived from an EMBL/GenBank/DDBJ whole genome shotgun (WGS) entry which is preliminary data.</text>
</comment>
<dbReference type="Pfam" id="PF07102">
    <property type="entry name" value="YbcO"/>
    <property type="match status" value="1"/>
</dbReference>
<keyword evidence="2" id="KW-1185">Reference proteome</keyword>